<dbReference type="EMBL" id="CP045894">
    <property type="protein sequence ID" value="QQP55310.1"/>
    <property type="molecule type" value="Genomic_DNA"/>
</dbReference>
<accession>A0A7T8QUA0</accession>
<evidence type="ECO:0000313" key="2">
    <source>
        <dbReference type="Proteomes" id="UP000595437"/>
    </source>
</evidence>
<sequence length="61" mass="6873">MQEEFSIQDERNKSATATNTILRKKKSPLLDECVEWSPALLPASILLYPSSPFSKEPELPP</sequence>
<keyword evidence="2" id="KW-1185">Reference proteome</keyword>
<dbReference type="AlphaFoldDB" id="A0A7T8QUA0"/>
<evidence type="ECO:0000313" key="1">
    <source>
        <dbReference type="EMBL" id="QQP55310.1"/>
    </source>
</evidence>
<organism evidence="1 2">
    <name type="scientific">Caligus rogercresseyi</name>
    <name type="common">Sea louse</name>
    <dbReference type="NCBI Taxonomy" id="217165"/>
    <lineage>
        <taxon>Eukaryota</taxon>
        <taxon>Metazoa</taxon>
        <taxon>Ecdysozoa</taxon>
        <taxon>Arthropoda</taxon>
        <taxon>Crustacea</taxon>
        <taxon>Multicrustacea</taxon>
        <taxon>Hexanauplia</taxon>
        <taxon>Copepoda</taxon>
        <taxon>Siphonostomatoida</taxon>
        <taxon>Caligidae</taxon>
        <taxon>Caligus</taxon>
    </lineage>
</organism>
<proteinExistence type="predicted"/>
<name>A0A7T8QUA0_CALRO</name>
<gene>
    <name evidence="1" type="ORF">FKW44_008453</name>
</gene>
<reference evidence="2" key="1">
    <citation type="submission" date="2021-01" db="EMBL/GenBank/DDBJ databases">
        <title>Caligus Genome Assembly.</title>
        <authorList>
            <person name="Gallardo-Escarate C."/>
        </authorList>
    </citation>
    <scope>NUCLEOTIDE SEQUENCE [LARGE SCALE GENOMIC DNA]</scope>
</reference>
<dbReference type="Proteomes" id="UP000595437">
    <property type="component" value="Chromosome 5"/>
</dbReference>
<protein>
    <submittedName>
        <fullName evidence="1">Uncharacterized protein</fullName>
    </submittedName>
</protein>